<evidence type="ECO:0000313" key="1">
    <source>
        <dbReference type="EMBL" id="KAJ0407151.1"/>
    </source>
</evidence>
<dbReference type="AlphaFoldDB" id="A0AAD5QDQ8"/>
<evidence type="ECO:0000313" key="2">
    <source>
        <dbReference type="Proteomes" id="UP001209570"/>
    </source>
</evidence>
<comment type="caution">
    <text evidence="1">The sequence shown here is derived from an EMBL/GenBank/DDBJ whole genome shotgun (WGS) entry which is preliminary data.</text>
</comment>
<organism evidence="1 2">
    <name type="scientific">Pythium insidiosum</name>
    <name type="common">Pythiosis disease agent</name>
    <dbReference type="NCBI Taxonomy" id="114742"/>
    <lineage>
        <taxon>Eukaryota</taxon>
        <taxon>Sar</taxon>
        <taxon>Stramenopiles</taxon>
        <taxon>Oomycota</taxon>
        <taxon>Peronosporomycetes</taxon>
        <taxon>Pythiales</taxon>
        <taxon>Pythiaceae</taxon>
        <taxon>Pythium</taxon>
    </lineage>
</organism>
<gene>
    <name evidence="1" type="ORF">P43SY_001109</name>
</gene>
<keyword evidence="2" id="KW-1185">Reference proteome</keyword>
<proteinExistence type="predicted"/>
<dbReference type="Proteomes" id="UP001209570">
    <property type="component" value="Unassembled WGS sequence"/>
</dbReference>
<reference evidence="1" key="1">
    <citation type="submission" date="2021-12" db="EMBL/GenBank/DDBJ databases">
        <title>Prjna785345.</title>
        <authorList>
            <person name="Rujirawat T."/>
            <person name="Krajaejun T."/>
        </authorList>
    </citation>
    <scope>NUCLEOTIDE SEQUENCE</scope>
    <source>
        <strain evidence="1">Pi057C3</strain>
    </source>
</reference>
<sequence length="123" mass="14068">MGGQTSRMVREIVEDSMYIVRQTNRATYQESVAARLEVESKIQQLRKLRRDKIESAEEEQTRVELFKQLEGAATHKKMLDEQTAGFTKQFELPKELQSIADKHVEELKKAQEKQANGGSDSVA</sequence>
<accession>A0AAD5QDQ8</accession>
<protein>
    <submittedName>
        <fullName evidence="1">Uncharacterized protein</fullName>
    </submittedName>
</protein>
<name>A0AAD5QDQ8_PYTIN</name>
<dbReference type="EMBL" id="JAKCXM010000024">
    <property type="protein sequence ID" value="KAJ0407151.1"/>
    <property type="molecule type" value="Genomic_DNA"/>
</dbReference>